<protein>
    <submittedName>
        <fullName evidence="1">Uncharacterized protein</fullName>
    </submittedName>
</protein>
<accession>A0A1G8KIU9</accession>
<gene>
    <name evidence="1" type="ORF">SAMN04488026_10033</name>
</gene>
<proteinExistence type="predicted"/>
<evidence type="ECO:0000313" key="1">
    <source>
        <dbReference type="EMBL" id="SDI43363.1"/>
    </source>
</evidence>
<dbReference type="EMBL" id="FNEK01000003">
    <property type="protein sequence ID" value="SDI43363.1"/>
    <property type="molecule type" value="Genomic_DNA"/>
</dbReference>
<dbReference type="RefSeq" id="WP_093148566.1">
    <property type="nucleotide sequence ID" value="NZ_FNEK01000003.1"/>
</dbReference>
<sequence>MTTSKRRKIAALPSSGWPAPTVRLDTEGLNYRNALIATLSAMRSLLPSDFRVIDATARMDQNYRMWEGLIDEAHLLSLSIADLAKAQQKAESASRAHRAHLESLDLAGKRIGVRRAQHVASQVGAADPEDEWDAILNADVSEFGPGGRFHGH</sequence>
<reference evidence="1 2" key="1">
    <citation type="submission" date="2016-10" db="EMBL/GenBank/DDBJ databases">
        <authorList>
            <person name="de Groot N.N."/>
        </authorList>
    </citation>
    <scope>NUCLEOTIDE SEQUENCE [LARGE SCALE GENOMIC DNA]</scope>
    <source>
        <strain evidence="1 2">DSM 25294</strain>
    </source>
</reference>
<organism evidence="1 2">
    <name type="scientific">Aliiruegeria lutimaris</name>
    <dbReference type="NCBI Taxonomy" id="571298"/>
    <lineage>
        <taxon>Bacteria</taxon>
        <taxon>Pseudomonadati</taxon>
        <taxon>Pseudomonadota</taxon>
        <taxon>Alphaproteobacteria</taxon>
        <taxon>Rhodobacterales</taxon>
        <taxon>Roseobacteraceae</taxon>
        <taxon>Aliiruegeria</taxon>
    </lineage>
</organism>
<dbReference type="AlphaFoldDB" id="A0A1G8KIU9"/>
<name>A0A1G8KIU9_9RHOB</name>
<evidence type="ECO:0000313" key="2">
    <source>
        <dbReference type="Proteomes" id="UP000199382"/>
    </source>
</evidence>
<dbReference type="Proteomes" id="UP000199382">
    <property type="component" value="Unassembled WGS sequence"/>
</dbReference>
<keyword evidence="2" id="KW-1185">Reference proteome</keyword>